<protein>
    <submittedName>
        <fullName evidence="2">Uncharacterized protein</fullName>
    </submittedName>
</protein>
<accession>A0A7J3ZLX2</accession>
<comment type="caution">
    <text evidence="2">The sequence shown here is derived from an EMBL/GenBank/DDBJ whole genome shotgun (WGS) entry which is preliminary data.</text>
</comment>
<organism evidence="2">
    <name type="scientific">Fervidicoccus fontis</name>
    <dbReference type="NCBI Taxonomy" id="683846"/>
    <lineage>
        <taxon>Archaea</taxon>
        <taxon>Thermoproteota</taxon>
        <taxon>Thermoprotei</taxon>
        <taxon>Fervidicoccales</taxon>
        <taxon>Fervidicoccaceae</taxon>
        <taxon>Fervidicoccus</taxon>
    </lineage>
</organism>
<dbReference type="EMBL" id="DRZC01000084">
    <property type="protein sequence ID" value="HHQ81106.1"/>
    <property type="molecule type" value="Genomic_DNA"/>
</dbReference>
<feature type="transmembrane region" description="Helical" evidence="1">
    <location>
        <begin position="7"/>
        <end position="26"/>
    </location>
</feature>
<dbReference type="AlphaFoldDB" id="A0A7J3ZLX2"/>
<gene>
    <name evidence="2" type="ORF">ENM78_06635</name>
</gene>
<name>A0A7J3ZLX2_9CREN</name>
<evidence type="ECO:0000313" key="2">
    <source>
        <dbReference type="EMBL" id="HHQ81106.1"/>
    </source>
</evidence>
<feature type="transmembrane region" description="Helical" evidence="1">
    <location>
        <begin position="32"/>
        <end position="50"/>
    </location>
</feature>
<keyword evidence="1" id="KW-1133">Transmembrane helix</keyword>
<evidence type="ECO:0000256" key="1">
    <source>
        <dbReference type="SAM" id="Phobius"/>
    </source>
</evidence>
<reference evidence="2" key="1">
    <citation type="journal article" date="2020" name="mSystems">
        <title>Genome- and Community-Level Interaction Insights into Carbon Utilization and Element Cycling Functions of Hydrothermarchaeota in Hydrothermal Sediment.</title>
        <authorList>
            <person name="Zhou Z."/>
            <person name="Liu Y."/>
            <person name="Xu W."/>
            <person name="Pan J."/>
            <person name="Luo Z.H."/>
            <person name="Li M."/>
        </authorList>
    </citation>
    <scope>NUCLEOTIDE SEQUENCE [LARGE SCALE GENOMIC DNA]</scope>
    <source>
        <strain evidence="2">SpSt-1116</strain>
    </source>
</reference>
<proteinExistence type="predicted"/>
<keyword evidence="1" id="KW-0812">Transmembrane</keyword>
<sequence>MKRWVKMLVAVAVVAVLIVVGIYIYLYDEKVFKLFTISALASVLGFLWHYGKSGARLGKRGGAIMT</sequence>
<keyword evidence="1" id="KW-0472">Membrane</keyword>